<dbReference type="RefSeq" id="WP_226174083.1">
    <property type="nucleotide sequence ID" value="NZ_JAJADR010000002.1"/>
</dbReference>
<gene>
    <name evidence="3" type="ORF">LGH74_07500</name>
</gene>
<dbReference type="InterPro" id="IPR026444">
    <property type="entry name" value="Secre_tail"/>
</dbReference>
<comment type="caution">
    <text evidence="3">The sequence shown here is derived from an EMBL/GenBank/DDBJ whole genome shotgun (WGS) entry which is preliminary data.</text>
</comment>
<evidence type="ECO:0000259" key="2">
    <source>
        <dbReference type="Pfam" id="PF18962"/>
    </source>
</evidence>
<feature type="signal peptide" evidence="1">
    <location>
        <begin position="1"/>
        <end position="21"/>
    </location>
</feature>
<dbReference type="Pfam" id="PF18962">
    <property type="entry name" value="Por_Secre_tail"/>
    <property type="match status" value="1"/>
</dbReference>
<keyword evidence="1" id="KW-0732">Signal</keyword>
<dbReference type="Proteomes" id="UP001165296">
    <property type="component" value="Unassembled WGS sequence"/>
</dbReference>
<proteinExistence type="predicted"/>
<accession>A0ABS8AP69</accession>
<evidence type="ECO:0000256" key="1">
    <source>
        <dbReference type="SAM" id="SignalP"/>
    </source>
</evidence>
<evidence type="ECO:0000313" key="3">
    <source>
        <dbReference type="EMBL" id="MCB2407818.1"/>
    </source>
</evidence>
<sequence length="264" mass="29131">MRYLLLFLGFGFLLSSCDGPAARFDTFSIVRPVNLAKELGHELTLVARDTLQLRLQSDPASGSTLITNTDDSTVLLDARIFYRRGLYYAVEDLKSGCWVHAFRVHRNQVQGLATGYKQMEDLSTLVQHGNFADLARYRSLSDDSIRLRFDARLLRRFYLAELDSFPRYRITTAPPGLAAAVTVAPADQLSLHPNPAATITTLTFTTAAPRTVSVYNASGQLMRTIPAQTARTAISVQDLPAGTYVVRVTSATHPAQTARLLVQP</sequence>
<feature type="domain" description="Secretion system C-terminal sorting" evidence="2">
    <location>
        <begin position="192"/>
        <end position="253"/>
    </location>
</feature>
<protein>
    <submittedName>
        <fullName evidence="3">T9SS type A sorting domain-containing protein</fullName>
    </submittedName>
</protein>
<dbReference type="NCBIfam" id="TIGR04183">
    <property type="entry name" value="Por_Secre_tail"/>
    <property type="match status" value="1"/>
</dbReference>
<organism evidence="3 4">
    <name type="scientific">Hymenobacter lucidus</name>
    <dbReference type="NCBI Taxonomy" id="2880930"/>
    <lineage>
        <taxon>Bacteria</taxon>
        <taxon>Pseudomonadati</taxon>
        <taxon>Bacteroidota</taxon>
        <taxon>Cytophagia</taxon>
        <taxon>Cytophagales</taxon>
        <taxon>Hymenobacteraceae</taxon>
        <taxon>Hymenobacter</taxon>
    </lineage>
</organism>
<evidence type="ECO:0000313" key="4">
    <source>
        <dbReference type="Proteomes" id="UP001165296"/>
    </source>
</evidence>
<dbReference type="EMBL" id="JAJADR010000002">
    <property type="protein sequence ID" value="MCB2407818.1"/>
    <property type="molecule type" value="Genomic_DNA"/>
</dbReference>
<reference evidence="3" key="1">
    <citation type="submission" date="2021-10" db="EMBL/GenBank/DDBJ databases">
        <authorList>
            <person name="Dean J.D."/>
            <person name="Kim M.K."/>
            <person name="Newey C.N."/>
            <person name="Stoker T.S."/>
            <person name="Thompson D.W."/>
            <person name="Grose J.H."/>
        </authorList>
    </citation>
    <scope>NUCLEOTIDE SEQUENCE</scope>
    <source>
        <strain evidence="3">BT178</strain>
    </source>
</reference>
<name>A0ABS8AP69_9BACT</name>
<feature type="chain" id="PRO_5045522490" evidence="1">
    <location>
        <begin position="22"/>
        <end position="264"/>
    </location>
</feature>
<dbReference type="PROSITE" id="PS51257">
    <property type="entry name" value="PROKAR_LIPOPROTEIN"/>
    <property type="match status" value="1"/>
</dbReference>
<keyword evidence="4" id="KW-1185">Reference proteome</keyword>